<keyword evidence="4" id="KW-1185">Reference proteome</keyword>
<dbReference type="InterPro" id="IPR013517">
    <property type="entry name" value="FG-GAP"/>
</dbReference>
<reference evidence="3 4" key="1">
    <citation type="submission" date="2020-08" db="EMBL/GenBank/DDBJ databases">
        <title>A novel species.</title>
        <authorList>
            <person name="Gao J."/>
        </authorList>
    </citation>
    <scope>NUCLEOTIDE SEQUENCE [LARGE SCALE GENOMIC DNA]</scope>
    <source>
        <strain evidence="3 4">CRXT-G-22</strain>
    </source>
</reference>
<gene>
    <name evidence="3" type="ORF">IAG44_12055</name>
</gene>
<dbReference type="InterPro" id="IPR028994">
    <property type="entry name" value="Integrin_alpha_N"/>
</dbReference>
<dbReference type="EMBL" id="CP060828">
    <property type="protein sequence ID" value="QNP70111.1"/>
    <property type="molecule type" value="Genomic_DNA"/>
</dbReference>
<evidence type="ECO:0000313" key="4">
    <source>
        <dbReference type="Proteomes" id="UP000516052"/>
    </source>
</evidence>
<feature type="signal peptide" evidence="2">
    <location>
        <begin position="1"/>
        <end position="26"/>
    </location>
</feature>
<dbReference type="AlphaFoldDB" id="A0A7H0IBE5"/>
<dbReference type="SUPFAM" id="SSF69318">
    <property type="entry name" value="Integrin alpha N-terminal domain"/>
    <property type="match status" value="1"/>
</dbReference>
<evidence type="ECO:0000256" key="2">
    <source>
        <dbReference type="SAM" id="SignalP"/>
    </source>
</evidence>
<evidence type="ECO:0000313" key="3">
    <source>
        <dbReference type="EMBL" id="QNP70111.1"/>
    </source>
</evidence>
<dbReference type="Pfam" id="PF13517">
    <property type="entry name" value="FG-GAP_3"/>
    <property type="match status" value="1"/>
</dbReference>
<protein>
    <submittedName>
        <fullName evidence="3">VCBS repeat-containing protein</fullName>
    </submittedName>
</protein>
<feature type="chain" id="PRO_5038841702" evidence="2">
    <location>
        <begin position="27"/>
        <end position="298"/>
    </location>
</feature>
<dbReference type="KEGG" id="sroi:IAG44_12055"/>
<sequence length="298" mass="30915">MFTFFDRPLRKAAGVMAVLAVTATIALTTTARTGPAEGTVGAPLLQQAAGETGGLSPLFARDRDGRLWDFEPTGTGGFAARVDLGGGYAEATAMAQARISRNGTGTDLYAVLDDRLYYTAERGTDTRVVGSGWGAYDLIVSVGNMAGTTHPDLLGRGKDGQLWLHQGKADGTFLPRIRVGTGWHGMDELTGRGDFTGDGKADLVARSTTGVLSIYPGTGSATADAVVGARITVPGSGWKDYSALVSVGDNTGDGKPDLLGVNRAGALQLFKGTGEPTAPFVAYARLAASGWTSYNLLF</sequence>
<dbReference type="Gene3D" id="2.115.10.10">
    <property type="entry name" value="Tachylectin 2"/>
    <property type="match status" value="1"/>
</dbReference>
<name>A0A7H0IBE5_9ACTN</name>
<organism evidence="3 4">
    <name type="scientific">Streptomyces roseirectus</name>
    <dbReference type="NCBI Taxonomy" id="2768066"/>
    <lineage>
        <taxon>Bacteria</taxon>
        <taxon>Bacillati</taxon>
        <taxon>Actinomycetota</taxon>
        <taxon>Actinomycetes</taxon>
        <taxon>Kitasatosporales</taxon>
        <taxon>Streptomycetaceae</taxon>
        <taxon>Streptomyces</taxon>
    </lineage>
</organism>
<keyword evidence="1 2" id="KW-0732">Signal</keyword>
<proteinExistence type="predicted"/>
<evidence type="ECO:0000256" key="1">
    <source>
        <dbReference type="ARBA" id="ARBA00022729"/>
    </source>
</evidence>
<accession>A0A7H0IBE5</accession>
<dbReference type="Proteomes" id="UP000516052">
    <property type="component" value="Chromosome"/>
</dbReference>